<dbReference type="AlphaFoldDB" id="A3V2B9"/>
<dbReference type="Proteomes" id="UP000004507">
    <property type="component" value="Unassembled WGS sequence"/>
</dbReference>
<name>A3V2B9_9RHOB</name>
<proteinExistence type="predicted"/>
<feature type="domain" description="CN hydrolase" evidence="2">
    <location>
        <begin position="1"/>
        <end position="254"/>
    </location>
</feature>
<keyword evidence="4" id="KW-1185">Reference proteome</keyword>
<protein>
    <submittedName>
        <fullName evidence="3">Hydrolase, carbon-nitrogen family</fullName>
    </submittedName>
</protein>
<evidence type="ECO:0000313" key="4">
    <source>
        <dbReference type="Proteomes" id="UP000004507"/>
    </source>
</evidence>
<evidence type="ECO:0000313" key="3">
    <source>
        <dbReference type="EMBL" id="EAQ07500.1"/>
    </source>
</evidence>
<dbReference type="RefSeq" id="WP_007206286.1">
    <property type="nucleotide sequence ID" value="NZ_CH672414.1"/>
</dbReference>
<comment type="caution">
    <text evidence="3">The sequence shown here is derived from an EMBL/GenBank/DDBJ whole genome shotgun (WGS) entry which is preliminary data.</text>
</comment>
<evidence type="ECO:0000259" key="2">
    <source>
        <dbReference type="PROSITE" id="PS50263"/>
    </source>
</evidence>
<dbReference type="CDD" id="cd07572">
    <property type="entry name" value="nit"/>
    <property type="match status" value="1"/>
</dbReference>
<dbReference type="InterPro" id="IPR045254">
    <property type="entry name" value="Nit1/2_C-N_Hydrolase"/>
</dbReference>
<keyword evidence="1 3" id="KW-0378">Hydrolase</keyword>
<evidence type="ECO:0000256" key="1">
    <source>
        <dbReference type="ARBA" id="ARBA00022801"/>
    </source>
</evidence>
<sequence length="276" mass="29790">MKAGLVQLCSGDDPVANLAATRDLIAQAAAQGAGFVLTPEVTNCVSQDRAHQRAVLQPEADDITLAGLRSTARELGIWLSIGSLALKTQGDDTRFANRSFLIGPDGRIVARYDKIHMFDVDVSATETFRESAGFRPGDRAVVAQTPFARIGLTICYDIRFAYLHRALAQAGADILLVPAAFSPVTGAAHWEPLLRARAIETGCYVLAAAQTGSHPIRHGKPRQTYGHSMAISPWGEVLVDMELETGIAILDLDLVQVAQSRQRIPALTHDRPFESP</sequence>
<dbReference type="PANTHER" id="PTHR23088:SF27">
    <property type="entry name" value="DEAMINATED GLUTATHIONE AMIDASE"/>
    <property type="match status" value="1"/>
</dbReference>
<dbReference type="Pfam" id="PF00795">
    <property type="entry name" value="CN_hydrolase"/>
    <property type="match status" value="1"/>
</dbReference>
<accession>A3V2B9</accession>
<dbReference type="InterPro" id="IPR003010">
    <property type="entry name" value="C-N_Hydrolase"/>
</dbReference>
<dbReference type="InterPro" id="IPR036526">
    <property type="entry name" value="C-N_Hydrolase_sf"/>
</dbReference>
<reference evidence="3 4" key="1">
    <citation type="submission" date="2006-01" db="EMBL/GenBank/DDBJ databases">
        <authorList>
            <person name="Hagstrom A."/>
            <person name="Ferriera S."/>
            <person name="Johnson J."/>
            <person name="Kravitz S."/>
            <person name="Halpern A."/>
            <person name="Remington K."/>
            <person name="Beeson K."/>
            <person name="Tran B."/>
            <person name="Rogers Y.-H."/>
            <person name="Friedman R."/>
            <person name="Venter J.C."/>
        </authorList>
    </citation>
    <scope>NUCLEOTIDE SEQUENCE [LARGE SCALE GENOMIC DNA]</scope>
    <source>
        <strain evidence="3 4">SKA53</strain>
    </source>
</reference>
<gene>
    <name evidence="3" type="ORF">SKA53_11723</name>
</gene>
<dbReference type="EMBL" id="AAMS01000002">
    <property type="protein sequence ID" value="EAQ07500.1"/>
    <property type="molecule type" value="Genomic_DNA"/>
</dbReference>
<organism evidence="3 4">
    <name type="scientific">Yoonia vestfoldensis SKA53</name>
    <dbReference type="NCBI Taxonomy" id="314232"/>
    <lineage>
        <taxon>Bacteria</taxon>
        <taxon>Pseudomonadati</taxon>
        <taxon>Pseudomonadota</taxon>
        <taxon>Alphaproteobacteria</taxon>
        <taxon>Rhodobacterales</taxon>
        <taxon>Paracoccaceae</taxon>
        <taxon>Yoonia</taxon>
    </lineage>
</organism>
<dbReference type="eggNOG" id="COG0388">
    <property type="taxonomic scope" value="Bacteria"/>
</dbReference>
<dbReference type="OrthoDB" id="9811121at2"/>
<dbReference type="GO" id="GO:0016811">
    <property type="term" value="F:hydrolase activity, acting on carbon-nitrogen (but not peptide) bonds, in linear amides"/>
    <property type="evidence" value="ECO:0007669"/>
    <property type="project" value="InterPro"/>
</dbReference>
<dbReference type="PANTHER" id="PTHR23088">
    <property type="entry name" value="NITRILASE-RELATED"/>
    <property type="match status" value="1"/>
</dbReference>
<dbReference type="SUPFAM" id="SSF56317">
    <property type="entry name" value="Carbon-nitrogen hydrolase"/>
    <property type="match status" value="1"/>
</dbReference>
<dbReference type="HOGENOM" id="CLU_030130_1_2_5"/>
<dbReference type="PROSITE" id="PS50263">
    <property type="entry name" value="CN_HYDROLASE"/>
    <property type="match status" value="1"/>
</dbReference>
<dbReference type="Gene3D" id="3.60.110.10">
    <property type="entry name" value="Carbon-nitrogen hydrolase"/>
    <property type="match status" value="1"/>
</dbReference>
<dbReference type="STRING" id="314232.SKA53_11723"/>